<feature type="domain" description="FAD-binding" evidence="6">
    <location>
        <begin position="10"/>
        <end position="352"/>
    </location>
</feature>
<evidence type="ECO:0000313" key="7">
    <source>
        <dbReference type="EMBL" id="GAA0385532.1"/>
    </source>
</evidence>
<dbReference type="Gene3D" id="3.30.70.2450">
    <property type="match status" value="1"/>
</dbReference>
<dbReference type="RefSeq" id="WP_344018816.1">
    <property type="nucleotide sequence ID" value="NZ_BAAABX010000004.1"/>
</dbReference>
<keyword evidence="3" id="KW-0285">Flavoprotein</keyword>
<dbReference type="PRINTS" id="PR00420">
    <property type="entry name" value="RNGMNOXGNASE"/>
</dbReference>
<dbReference type="InterPro" id="IPR050641">
    <property type="entry name" value="RIFMO-like"/>
</dbReference>
<proteinExistence type="inferred from homology"/>
<protein>
    <submittedName>
        <fullName evidence="7">FAD-dependent oxidoreductase</fullName>
    </submittedName>
</protein>
<comment type="cofactor">
    <cofactor evidence="1">
        <name>FAD</name>
        <dbReference type="ChEBI" id="CHEBI:57692"/>
    </cofactor>
</comment>
<dbReference type="Gene3D" id="3.40.30.120">
    <property type="match status" value="1"/>
</dbReference>
<organism evidence="7 8">
    <name type="scientific">Streptomyces luteireticuli</name>
    <dbReference type="NCBI Taxonomy" id="173858"/>
    <lineage>
        <taxon>Bacteria</taxon>
        <taxon>Bacillati</taxon>
        <taxon>Actinomycetota</taxon>
        <taxon>Actinomycetes</taxon>
        <taxon>Kitasatosporales</taxon>
        <taxon>Streptomycetaceae</taxon>
        <taxon>Streptomyces</taxon>
    </lineage>
</organism>
<dbReference type="Gene3D" id="3.50.50.60">
    <property type="entry name" value="FAD/NAD(P)-binding domain"/>
    <property type="match status" value="1"/>
</dbReference>
<dbReference type="PANTHER" id="PTHR43004">
    <property type="entry name" value="TRK SYSTEM POTASSIUM UPTAKE PROTEIN"/>
    <property type="match status" value="1"/>
</dbReference>
<dbReference type="Pfam" id="PF21274">
    <property type="entry name" value="Rng_hyd_C"/>
    <property type="match status" value="1"/>
</dbReference>
<comment type="caution">
    <text evidence="7">The sequence shown here is derived from an EMBL/GenBank/DDBJ whole genome shotgun (WGS) entry which is preliminary data.</text>
</comment>
<gene>
    <name evidence="7" type="ORF">GCM10010357_02930</name>
</gene>
<keyword evidence="8" id="KW-1185">Reference proteome</keyword>
<reference evidence="7 8" key="1">
    <citation type="journal article" date="2019" name="Int. J. Syst. Evol. Microbiol.">
        <title>The Global Catalogue of Microorganisms (GCM) 10K type strain sequencing project: providing services to taxonomists for standard genome sequencing and annotation.</title>
        <authorList>
            <consortium name="The Broad Institute Genomics Platform"/>
            <consortium name="The Broad Institute Genome Sequencing Center for Infectious Disease"/>
            <person name="Wu L."/>
            <person name="Ma J."/>
        </authorList>
    </citation>
    <scope>NUCLEOTIDE SEQUENCE [LARGE SCALE GENOMIC DNA]</scope>
    <source>
        <strain evidence="7 8">JCM 4788</strain>
    </source>
</reference>
<keyword evidence="4" id="KW-0274">FAD</keyword>
<evidence type="ECO:0000313" key="8">
    <source>
        <dbReference type="Proteomes" id="UP001500879"/>
    </source>
</evidence>
<sequence>MQHAIRDVRDVIVIGAGPTGLALAVALRRYGVDTVVVDKRTDGKQELRASIVWQRALEALRDLGCADRFLAEGLPLARGEFHVGGRPVGAQEMGMEDTAFPGPLGIEQDAIEAILRGRMRLWGPDVEWGTEAVGVRLGEGGAEVDLRDVAGGGTRTVGCRWVVGAEGAHSLVRKSIGTPFEGDRRINLQSLQINARPEWSHPYRPDVTRIFLHHGVSLICSPVPGGGIRFFAFCPDPDPSRQEPPTRAEMEDLVARATGEEGVKLRPTEPHWANRARFHDRVAARFRSGPALLLGDSAHLWAPIGGRGLNTGLLGAHNLGWKLAAVHHGWCPDALLDTYEEEQRRTALRVMREMRRNILELPPDRRTLAAIGLILPRVLRSERFNRRGGELLSGFGKHHRAGALSEGRARGAGPRPGDRVPDWGVVSETGTGRLHDLLSYQRWSILVTGDATGAGTADLRRIAGRYALPVAAFRIRTDALPDGTLLLVRPDGHVGLRARATDRRALRAYLDRWSVQLGKK</sequence>
<dbReference type="Pfam" id="PF01494">
    <property type="entry name" value="FAD_binding_3"/>
    <property type="match status" value="1"/>
</dbReference>
<dbReference type="EMBL" id="BAAABX010000004">
    <property type="protein sequence ID" value="GAA0385532.1"/>
    <property type="molecule type" value="Genomic_DNA"/>
</dbReference>
<name>A0ABN0Y713_9ACTN</name>
<dbReference type="InterPro" id="IPR036249">
    <property type="entry name" value="Thioredoxin-like_sf"/>
</dbReference>
<accession>A0ABN0Y713</accession>
<dbReference type="SUPFAM" id="SSF51905">
    <property type="entry name" value="FAD/NAD(P)-binding domain"/>
    <property type="match status" value="1"/>
</dbReference>
<evidence type="ECO:0000256" key="3">
    <source>
        <dbReference type="ARBA" id="ARBA00022630"/>
    </source>
</evidence>
<dbReference type="InterPro" id="IPR002938">
    <property type="entry name" value="FAD-bd"/>
</dbReference>
<dbReference type="SUPFAM" id="SSF52833">
    <property type="entry name" value="Thioredoxin-like"/>
    <property type="match status" value="1"/>
</dbReference>
<evidence type="ECO:0000256" key="5">
    <source>
        <dbReference type="SAM" id="MobiDB-lite"/>
    </source>
</evidence>
<evidence type="ECO:0000256" key="1">
    <source>
        <dbReference type="ARBA" id="ARBA00001974"/>
    </source>
</evidence>
<dbReference type="InterPro" id="IPR036188">
    <property type="entry name" value="FAD/NAD-bd_sf"/>
</dbReference>
<evidence type="ECO:0000256" key="4">
    <source>
        <dbReference type="ARBA" id="ARBA00022827"/>
    </source>
</evidence>
<dbReference type="PANTHER" id="PTHR43004:SF19">
    <property type="entry name" value="BINDING MONOOXYGENASE, PUTATIVE (JCVI)-RELATED"/>
    <property type="match status" value="1"/>
</dbReference>
<feature type="region of interest" description="Disordered" evidence="5">
    <location>
        <begin position="403"/>
        <end position="424"/>
    </location>
</feature>
<comment type="similarity">
    <text evidence="2">Belongs to the PheA/TfdB FAD monooxygenase family.</text>
</comment>
<evidence type="ECO:0000256" key="2">
    <source>
        <dbReference type="ARBA" id="ARBA00007801"/>
    </source>
</evidence>
<evidence type="ECO:0000259" key="6">
    <source>
        <dbReference type="Pfam" id="PF01494"/>
    </source>
</evidence>
<dbReference type="Proteomes" id="UP001500879">
    <property type="component" value="Unassembled WGS sequence"/>
</dbReference>